<keyword evidence="4" id="KW-0521">NADP</keyword>
<dbReference type="CDD" id="cd02932">
    <property type="entry name" value="OYE_YqiM_FMN"/>
    <property type="match status" value="1"/>
</dbReference>
<evidence type="ECO:0000256" key="2">
    <source>
        <dbReference type="ARBA" id="ARBA00022630"/>
    </source>
</evidence>
<sequence>MEHLFSPLKIKSLEFKNRIVVSPMCQYSAEDGFANDWHLVHLGSRAVGGAALVIAEATAVSPEGRISPGDLGIWKDEHLEFLRRITSFIAAQHAIPGIQLAHAGRKASKSAPWLGNMHLTPEEGGWEEIYAPSPIPVNDETPAPLELTLEQIKKVIEDFKNAAKRALQAGFKVIEIHAAHGYLLHEFLSPLTNHRPDNYGGSFENRTRFLLEVLAGIQEEWPADLPLFVRISATDWVEDAPESWTLDQSVELAKILKTKGVDLVDCSSGGNVPVQKIKPGPGYQTPFALEIKKQTGIFTGAVGLITTAHQSDHIIRTGQADMVVIAREFLRDPYFGLTAATHLRQEIEWPVQYERAKPRK</sequence>
<evidence type="ECO:0000256" key="3">
    <source>
        <dbReference type="ARBA" id="ARBA00022643"/>
    </source>
</evidence>
<comment type="cofactor">
    <cofactor evidence="1">
        <name>FMN</name>
        <dbReference type="ChEBI" id="CHEBI:58210"/>
    </cofactor>
</comment>
<dbReference type="Proteomes" id="UP001596161">
    <property type="component" value="Unassembled WGS sequence"/>
</dbReference>
<keyword evidence="3" id="KW-0288">FMN</keyword>
<evidence type="ECO:0000256" key="4">
    <source>
        <dbReference type="ARBA" id="ARBA00022857"/>
    </source>
</evidence>
<gene>
    <name evidence="7" type="ORF">ACFPIB_05230</name>
</gene>
<name>A0ABW0E9U8_9BACT</name>
<evidence type="ECO:0000313" key="8">
    <source>
        <dbReference type="Proteomes" id="UP001596161"/>
    </source>
</evidence>
<reference evidence="8" key="1">
    <citation type="journal article" date="2019" name="Int. J. Syst. Evol. Microbiol.">
        <title>The Global Catalogue of Microorganisms (GCM) 10K type strain sequencing project: providing services to taxonomists for standard genome sequencing and annotation.</title>
        <authorList>
            <consortium name="The Broad Institute Genomics Platform"/>
            <consortium name="The Broad Institute Genome Sequencing Center for Infectious Disease"/>
            <person name="Wu L."/>
            <person name="Ma J."/>
        </authorList>
    </citation>
    <scope>NUCLEOTIDE SEQUENCE [LARGE SCALE GENOMIC DNA]</scope>
    <source>
        <strain evidence="8">KACC 12602</strain>
    </source>
</reference>
<dbReference type="PANTHER" id="PTHR43303:SF4">
    <property type="entry name" value="NADPH DEHYDROGENASE C23G7.10C-RELATED"/>
    <property type="match status" value="1"/>
</dbReference>
<comment type="caution">
    <text evidence="7">The sequence shown here is derived from an EMBL/GenBank/DDBJ whole genome shotgun (WGS) entry which is preliminary data.</text>
</comment>
<dbReference type="InterPro" id="IPR013785">
    <property type="entry name" value="Aldolase_TIM"/>
</dbReference>
<protein>
    <submittedName>
        <fullName evidence="7">NADH:flavin oxidoreductase/NADH oxidase</fullName>
    </submittedName>
</protein>
<keyword evidence="5" id="KW-0560">Oxidoreductase</keyword>
<evidence type="ECO:0000256" key="1">
    <source>
        <dbReference type="ARBA" id="ARBA00001917"/>
    </source>
</evidence>
<evidence type="ECO:0000256" key="5">
    <source>
        <dbReference type="ARBA" id="ARBA00023002"/>
    </source>
</evidence>
<feature type="domain" description="NADH:flavin oxidoreductase/NADH oxidase N-terminal" evidence="6">
    <location>
        <begin position="4"/>
        <end position="345"/>
    </location>
</feature>
<evidence type="ECO:0000259" key="6">
    <source>
        <dbReference type="Pfam" id="PF00724"/>
    </source>
</evidence>
<keyword evidence="8" id="KW-1185">Reference proteome</keyword>
<dbReference type="EMBL" id="JBHSKT010000002">
    <property type="protein sequence ID" value="MFC5270001.1"/>
    <property type="molecule type" value="Genomic_DNA"/>
</dbReference>
<dbReference type="SUPFAM" id="SSF51395">
    <property type="entry name" value="FMN-linked oxidoreductases"/>
    <property type="match status" value="1"/>
</dbReference>
<keyword evidence="2" id="KW-0285">Flavoprotein</keyword>
<dbReference type="RefSeq" id="WP_378016374.1">
    <property type="nucleotide sequence ID" value="NZ_JBHSKT010000002.1"/>
</dbReference>
<organism evidence="7 8">
    <name type="scientific">Adhaeribacter terreus</name>
    <dbReference type="NCBI Taxonomy" id="529703"/>
    <lineage>
        <taxon>Bacteria</taxon>
        <taxon>Pseudomonadati</taxon>
        <taxon>Bacteroidota</taxon>
        <taxon>Cytophagia</taxon>
        <taxon>Cytophagales</taxon>
        <taxon>Hymenobacteraceae</taxon>
        <taxon>Adhaeribacter</taxon>
    </lineage>
</organism>
<accession>A0ABW0E9U8</accession>
<evidence type="ECO:0000313" key="7">
    <source>
        <dbReference type="EMBL" id="MFC5270001.1"/>
    </source>
</evidence>
<dbReference type="InterPro" id="IPR001155">
    <property type="entry name" value="OxRdtase_FMN_N"/>
</dbReference>
<proteinExistence type="predicted"/>
<dbReference type="InterPro" id="IPR044152">
    <property type="entry name" value="YqjM-like"/>
</dbReference>
<dbReference type="PANTHER" id="PTHR43303">
    <property type="entry name" value="NADPH DEHYDROGENASE C23G7.10C-RELATED"/>
    <property type="match status" value="1"/>
</dbReference>
<dbReference type="Gene3D" id="3.20.20.70">
    <property type="entry name" value="Aldolase class I"/>
    <property type="match status" value="1"/>
</dbReference>
<dbReference type="Pfam" id="PF00724">
    <property type="entry name" value="Oxidored_FMN"/>
    <property type="match status" value="1"/>
</dbReference>